<dbReference type="EMBL" id="PNRF01000027">
    <property type="protein sequence ID" value="PMR74656.1"/>
    <property type="molecule type" value="Genomic_DNA"/>
</dbReference>
<keyword evidence="3" id="KW-0804">Transcription</keyword>
<dbReference type="PROSITE" id="PS51078">
    <property type="entry name" value="ICLR_ED"/>
    <property type="match status" value="1"/>
</dbReference>
<dbReference type="SUPFAM" id="SSF55781">
    <property type="entry name" value="GAF domain-like"/>
    <property type="match status" value="1"/>
</dbReference>
<dbReference type="SUPFAM" id="SSF46785">
    <property type="entry name" value="Winged helix' DNA-binding domain"/>
    <property type="match status" value="1"/>
</dbReference>
<proteinExistence type="predicted"/>
<protein>
    <recommendedName>
        <fullName evidence="4">HTH-type transcriptional repressor AllR</fullName>
    </recommendedName>
    <alternativeName>
        <fullName evidence="5">Negative regulator of allantoin and glyoxylate utilization operons</fullName>
    </alternativeName>
</protein>
<dbReference type="InterPro" id="IPR005471">
    <property type="entry name" value="Tscrpt_reg_IclR_N"/>
</dbReference>
<dbReference type="GO" id="GO:0003677">
    <property type="term" value="F:DNA binding"/>
    <property type="evidence" value="ECO:0007669"/>
    <property type="project" value="UniProtKB-KW"/>
</dbReference>
<accession>A0A2N7U2I7</accession>
<dbReference type="Proteomes" id="UP000235803">
    <property type="component" value="Unassembled WGS sequence"/>
</dbReference>
<evidence type="ECO:0000256" key="3">
    <source>
        <dbReference type="ARBA" id="ARBA00023163"/>
    </source>
</evidence>
<name>A0A2N7U2I7_9GAMM</name>
<dbReference type="SMART" id="SM00346">
    <property type="entry name" value="HTH_ICLR"/>
    <property type="match status" value="1"/>
</dbReference>
<feature type="domain" description="IclR-ED" evidence="7">
    <location>
        <begin position="62"/>
        <end position="225"/>
    </location>
</feature>
<dbReference type="OrthoDB" id="6057486at2"/>
<evidence type="ECO:0000256" key="4">
    <source>
        <dbReference type="ARBA" id="ARBA00040379"/>
    </source>
</evidence>
<gene>
    <name evidence="8" type="ORF">C1H69_12400</name>
</gene>
<dbReference type="InterPro" id="IPR029016">
    <property type="entry name" value="GAF-like_dom_sf"/>
</dbReference>
<keyword evidence="2" id="KW-0238">DNA-binding</keyword>
<comment type="caution">
    <text evidence="8">The sequence shown here is derived from an EMBL/GenBank/DDBJ whole genome shotgun (WGS) entry which is preliminary data.</text>
</comment>
<sequence>MSTTLQTLDRGLLALEIVSEHIEGIAIAELAEKLDVHRAIAYRIVTTLEQHALITRTAEGPVRLGAGIALLASRFEPQLRSVAQPLLQALAKATRATAFISIAQGEECVVIMVAEPDEGLLRVGYRVGSRHPLTLGAAGIAILAARPPQEEDSDAVRQARKEGYSLTRGQLQRGAVGVASAIATPRLRGGIEACVGVVAMDDLDTERATHEVVTHAQRLAELIGK</sequence>
<dbReference type="GO" id="GO:0003700">
    <property type="term" value="F:DNA-binding transcription factor activity"/>
    <property type="evidence" value="ECO:0007669"/>
    <property type="project" value="TreeGrafter"/>
</dbReference>
<evidence type="ECO:0000256" key="1">
    <source>
        <dbReference type="ARBA" id="ARBA00023015"/>
    </source>
</evidence>
<dbReference type="Gene3D" id="3.30.450.40">
    <property type="match status" value="2"/>
</dbReference>
<evidence type="ECO:0000259" key="6">
    <source>
        <dbReference type="PROSITE" id="PS51077"/>
    </source>
</evidence>
<dbReference type="InterPro" id="IPR014757">
    <property type="entry name" value="Tscrpt_reg_IclR_C"/>
</dbReference>
<organism evidence="8 9">
    <name type="scientific">Billgrantia endophytica</name>
    <dbReference type="NCBI Taxonomy" id="2033802"/>
    <lineage>
        <taxon>Bacteria</taxon>
        <taxon>Pseudomonadati</taxon>
        <taxon>Pseudomonadota</taxon>
        <taxon>Gammaproteobacteria</taxon>
        <taxon>Oceanospirillales</taxon>
        <taxon>Halomonadaceae</taxon>
        <taxon>Billgrantia</taxon>
    </lineage>
</organism>
<evidence type="ECO:0000313" key="9">
    <source>
        <dbReference type="Proteomes" id="UP000235803"/>
    </source>
</evidence>
<dbReference type="InterPro" id="IPR050707">
    <property type="entry name" value="HTH_MetabolicPath_Reg"/>
</dbReference>
<dbReference type="Pfam" id="PF09339">
    <property type="entry name" value="HTH_IclR"/>
    <property type="match status" value="1"/>
</dbReference>
<reference evidence="8 9" key="1">
    <citation type="submission" date="2018-01" db="EMBL/GenBank/DDBJ databases">
        <title>Halomonas endophytica sp. nov., isolated from storage liquid in the stems of Populus euphratica.</title>
        <authorList>
            <person name="Chen C."/>
        </authorList>
    </citation>
    <scope>NUCLEOTIDE SEQUENCE [LARGE SCALE GENOMIC DNA]</scope>
    <source>
        <strain evidence="8 9">MC28</strain>
    </source>
</reference>
<dbReference type="GO" id="GO:0045892">
    <property type="term" value="P:negative regulation of DNA-templated transcription"/>
    <property type="evidence" value="ECO:0007669"/>
    <property type="project" value="TreeGrafter"/>
</dbReference>
<evidence type="ECO:0000313" key="8">
    <source>
        <dbReference type="EMBL" id="PMR74656.1"/>
    </source>
</evidence>
<dbReference type="PROSITE" id="PS51077">
    <property type="entry name" value="HTH_ICLR"/>
    <property type="match status" value="1"/>
</dbReference>
<feature type="domain" description="HTH iclR-type" evidence="6">
    <location>
        <begin position="5"/>
        <end position="66"/>
    </location>
</feature>
<evidence type="ECO:0000259" key="7">
    <source>
        <dbReference type="PROSITE" id="PS51078"/>
    </source>
</evidence>
<evidence type="ECO:0000256" key="5">
    <source>
        <dbReference type="ARBA" id="ARBA00042627"/>
    </source>
</evidence>
<keyword evidence="9" id="KW-1185">Reference proteome</keyword>
<dbReference type="PANTHER" id="PTHR30136:SF24">
    <property type="entry name" value="HTH-TYPE TRANSCRIPTIONAL REPRESSOR ALLR"/>
    <property type="match status" value="1"/>
</dbReference>
<keyword evidence="1" id="KW-0805">Transcription regulation</keyword>
<dbReference type="InterPro" id="IPR036388">
    <property type="entry name" value="WH-like_DNA-bd_sf"/>
</dbReference>
<dbReference type="Gene3D" id="1.10.10.10">
    <property type="entry name" value="Winged helix-like DNA-binding domain superfamily/Winged helix DNA-binding domain"/>
    <property type="match status" value="1"/>
</dbReference>
<dbReference type="RefSeq" id="WP_102653721.1">
    <property type="nucleotide sequence ID" value="NZ_PNRF01000027.1"/>
</dbReference>
<dbReference type="PANTHER" id="PTHR30136">
    <property type="entry name" value="HELIX-TURN-HELIX TRANSCRIPTIONAL REGULATOR, ICLR FAMILY"/>
    <property type="match status" value="1"/>
</dbReference>
<dbReference type="AlphaFoldDB" id="A0A2N7U2I7"/>
<evidence type="ECO:0000256" key="2">
    <source>
        <dbReference type="ARBA" id="ARBA00023125"/>
    </source>
</evidence>
<dbReference type="Pfam" id="PF01614">
    <property type="entry name" value="IclR_C"/>
    <property type="match status" value="1"/>
</dbReference>
<dbReference type="InterPro" id="IPR036390">
    <property type="entry name" value="WH_DNA-bd_sf"/>
</dbReference>